<feature type="transmembrane region" description="Helical" evidence="1">
    <location>
        <begin position="250"/>
        <end position="271"/>
    </location>
</feature>
<dbReference type="RefSeq" id="WP_055216533.1">
    <property type="nucleotide sequence ID" value="NZ_CZBU01000007.1"/>
</dbReference>
<accession>A0A174YVF9</accession>
<dbReference type="OrthoDB" id="2077648at2"/>
<organism evidence="2 3">
    <name type="scientific">Lachnospira eligens</name>
    <dbReference type="NCBI Taxonomy" id="39485"/>
    <lineage>
        <taxon>Bacteria</taxon>
        <taxon>Bacillati</taxon>
        <taxon>Bacillota</taxon>
        <taxon>Clostridia</taxon>
        <taxon>Lachnospirales</taxon>
        <taxon>Lachnospiraceae</taxon>
        <taxon>Lachnospira</taxon>
    </lineage>
</organism>
<feature type="transmembrane region" description="Helical" evidence="1">
    <location>
        <begin position="398"/>
        <end position="420"/>
    </location>
</feature>
<keyword evidence="1" id="KW-1133">Transmembrane helix</keyword>
<feature type="transmembrane region" description="Helical" evidence="1">
    <location>
        <begin position="278"/>
        <end position="298"/>
    </location>
</feature>
<gene>
    <name evidence="2" type="ORF">ERS852490_02761</name>
</gene>
<keyword evidence="1" id="KW-0812">Transmembrane</keyword>
<protein>
    <submittedName>
        <fullName evidence="2">ABC-2 family transporter protein</fullName>
    </submittedName>
</protein>
<dbReference type="AlphaFoldDB" id="A0A174YVF9"/>
<feature type="transmembrane region" description="Helical" evidence="1">
    <location>
        <begin position="337"/>
        <end position="359"/>
    </location>
</feature>
<sequence length="694" mass="79205">MKELGRLLNRKTILLILAAACICVVVVFAKDFSDCGIDNYKIKVREYNWLINGHTDEQIQQHADELAQDDRRIFKRLAKEYKEKSDYIDGYTESVKTVITNALNMKKFSVFGTSESIANINKTENDYKRIENVQVRELNSRAVEQFLKNDISIYIVLALMIYIIYNIYEYRDNGMWQIIYTAVNGRMRLAVKDTAAVGLSALFVSLIMQLCGLVSMLVVYGGWDFLTAPVQCLKGYNNFTYPISVMTYLFIRYMIISLIVIAIVLVISLVFSLCRKRISSVVLVGIIAGAEAFAYQNISMQGRLRIFKKINIINVMNVSNILRKYDNIMIAGVPVSMVNVLCMVCIIIAVISAIFLVLLGKVIRPGRTAGFIGKMIEKIGHVVQRILSRLPHFWKEMYKFLITARGWIVICVVVFITIFICNNQKIAYSEDEKKRDEYYQQYGGRDYSGFTSLIEQRQNDVYEAQAKLDAAREQYEWGELSEDDVSRYVYNLMDATRLLDNMSEYMQQIEYVSQIKEQYGIDAYVMSQRGYDQIFGSKGATRKLLIYIILGFGVVLIAETESSVEYKNGMNMLIGSSKKGRRWEHTVKAAAVCILVGVSAFLLYIIEMIIMYKAYGMPYINAPLISLTYMNTAKVFRNITISQYMLVLMAEEILFAVAVGLETVFASRHIFKKNSGKGIPLIIVINTAILCIIM</sequence>
<name>A0A174YVF9_9FIRM</name>
<proteinExistence type="predicted"/>
<feature type="transmembrane region" description="Helical" evidence="1">
    <location>
        <begin position="644"/>
        <end position="666"/>
    </location>
</feature>
<evidence type="ECO:0000313" key="2">
    <source>
        <dbReference type="EMBL" id="CUQ79103.1"/>
    </source>
</evidence>
<keyword evidence="1" id="KW-0472">Membrane</keyword>
<feature type="transmembrane region" description="Helical" evidence="1">
    <location>
        <begin position="544"/>
        <end position="564"/>
    </location>
</feature>
<evidence type="ECO:0000256" key="1">
    <source>
        <dbReference type="SAM" id="Phobius"/>
    </source>
</evidence>
<evidence type="ECO:0000313" key="3">
    <source>
        <dbReference type="Proteomes" id="UP000095621"/>
    </source>
</evidence>
<feature type="transmembrane region" description="Helical" evidence="1">
    <location>
        <begin position="151"/>
        <end position="168"/>
    </location>
</feature>
<feature type="transmembrane region" description="Helical" evidence="1">
    <location>
        <begin position="585"/>
        <end position="606"/>
    </location>
</feature>
<feature type="transmembrane region" description="Helical" evidence="1">
    <location>
        <begin position="196"/>
        <end position="220"/>
    </location>
</feature>
<dbReference type="EMBL" id="CZBU01000007">
    <property type="protein sequence ID" value="CUQ79103.1"/>
    <property type="molecule type" value="Genomic_DNA"/>
</dbReference>
<dbReference type="Proteomes" id="UP000095621">
    <property type="component" value="Unassembled WGS sequence"/>
</dbReference>
<reference evidence="2 3" key="1">
    <citation type="submission" date="2015-09" db="EMBL/GenBank/DDBJ databases">
        <authorList>
            <consortium name="Pathogen Informatics"/>
        </authorList>
    </citation>
    <scope>NUCLEOTIDE SEQUENCE [LARGE SCALE GENOMIC DNA]</scope>
    <source>
        <strain evidence="2 3">2789STDY5834875</strain>
    </source>
</reference>
<feature type="transmembrane region" description="Helical" evidence="1">
    <location>
        <begin position="678"/>
        <end position="693"/>
    </location>
</feature>